<name>A0AA85K6C9_TRIRE</name>
<organism evidence="1 2">
    <name type="scientific">Trichobilharzia regenti</name>
    <name type="common">Nasal bird schistosome</name>
    <dbReference type="NCBI Taxonomy" id="157069"/>
    <lineage>
        <taxon>Eukaryota</taxon>
        <taxon>Metazoa</taxon>
        <taxon>Spiralia</taxon>
        <taxon>Lophotrochozoa</taxon>
        <taxon>Platyhelminthes</taxon>
        <taxon>Trematoda</taxon>
        <taxon>Digenea</taxon>
        <taxon>Strigeidida</taxon>
        <taxon>Schistosomatoidea</taxon>
        <taxon>Schistosomatidae</taxon>
        <taxon>Trichobilharzia</taxon>
    </lineage>
</organism>
<proteinExistence type="predicted"/>
<accession>A0AA85K6C9</accession>
<protein>
    <submittedName>
        <fullName evidence="2 3">Uncharacterized protein</fullName>
    </submittedName>
</protein>
<dbReference type="Proteomes" id="UP000050795">
    <property type="component" value="Unassembled WGS sequence"/>
</dbReference>
<keyword evidence="1" id="KW-1185">Reference proteome</keyword>
<evidence type="ECO:0000313" key="2">
    <source>
        <dbReference type="WBParaSite" id="TREG1_65380.1"/>
    </source>
</evidence>
<evidence type="ECO:0000313" key="3">
    <source>
        <dbReference type="WBParaSite" id="TREG1_65380.2"/>
    </source>
</evidence>
<evidence type="ECO:0000313" key="1">
    <source>
        <dbReference type="Proteomes" id="UP000050795"/>
    </source>
</evidence>
<reference evidence="2 3" key="2">
    <citation type="submission" date="2023-11" db="UniProtKB">
        <authorList>
            <consortium name="WormBaseParasite"/>
        </authorList>
    </citation>
    <scope>IDENTIFICATION</scope>
</reference>
<dbReference type="AlphaFoldDB" id="A0AA85K6C9"/>
<dbReference type="WBParaSite" id="TREG1_65380.1">
    <property type="protein sequence ID" value="TREG1_65380.1"/>
    <property type="gene ID" value="TREG1_65380"/>
</dbReference>
<sequence length="318" mass="36795">MSNTNDLIVVCLCKYFHLLQASTQFIVKMWTVECVKSALKFANQMEDIVENLTEDETLAIQCFLENISTIFPHCSSSIHLTRLRNAVDVVIENLCNNPYLSQSSRDCIFEYCLDTNRKLPQFDKYSSKLHFIPESLLSVIECRLFGSHVSSLNNENQVEKFLDSCFLLDSKYTIHLLVRVLEQSIHCEETDALNKIIIPWLYIAIQKSDKAYISLASYNHECLRDLTVQIPEFGKVILKLFDETKHTQIIDEERQNEEDTEDKNQIVLMKRLLIDLSKQIILVDHLNPVLLSQITRLTKKHNPAAKFWNSILNAINPT</sequence>
<reference evidence="1" key="1">
    <citation type="submission" date="2022-06" db="EMBL/GenBank/DDBJ databases">
        <authorList>
            <person name="Berger JAMES D."/>
            <person name="Berger JAMES D."/>
        </authorList>
    </citation>
    <scope>NUCLEOTIDE SEQUENCE [LARGE SCALE GENOMIC DNA]</scope>
</reference>
<dbReference type="WBParaSite" id="TREG1_65380.2">
    <property type="protein sequence ID" value="TREG1_65380.2"/>
    <property type="gene ID" value="TREG1_65380"/>
</dbReference>